<sequence>MKFYITLFLFSIFIFASNGQKIKYDKYGHVNSLEFKQLIQQRNYQLVSGYDTISKSPLEIVAKVVKNDEMFFLDTNGNELPYRDLLSASIKNREDRLNKPFKDVEKIYNNYINDVDLNYERFKKDNLYGLLRKKDKKVVIEPKYNSLWCYKSGIVSVKENGLYGIADTLGKIIVPIKYESIQLCMIDTIGIDRFIGYKNNLGTLLNKEGKELFSPAFSKINGYAVQGLINVSIVENGNRKMGLIDKDGKVIVEPKQSFVFYFPNSNLLITENDNLRGLITKQGKVLFETKLEYIDITADTGRILFSLNKKVGVLDREGNVLVKPIYDKIMNNANNSDYLIVGKKYFNTSGSEKYKYGVINISGKVIVPPDYDEMVKCSNYFIGKKELNFVLINGKGVIIKDLNYKNIQVINTNNVAIVNDLTGKNGVIVIDEKGNDIIKIPLKNSQIQSCGDGYFSTLEGVVNLENELVLTKKWNQITYTNKLPLRIRGVFIAESGYESSKSIDCFDLYGNRYAEKKLKN</sequence>
<proteinExistence type="predicted"/>
<reference evidence="2" key="1">
    <citation type="journal article" date="2019" name="Int. J. Syst. Evol. Microbiol.">
        <title>The Global Catalogue of Microorganisms (GCM) 10K type strain sequencing project: providing services to taxonomists for standard genome sequencing and annotation.</title>
        <authorList>
            <consortium name="The Broad Institute Genomics Platform"/>
            <consortium name="The Broad Institute Genome Sequencing Center for Infectious Disease"/>
            <person name="Wu L."/>
            <person name="Ma J."/>
        </authorList>
    </citation>
    <scope>NUCLEOTIDE SEQUENCE [LARGE SCALE GENOMIC DNA]</scope>
    <source>
        <strain evidence="2">WYCCWR 13023</strain>
    </source>
</reference>
<comment type="caution">
    <text evidence="1">The sequence shown here is derived from an EMBL/GenBank/DDBJ whole genome shotgun (WGS) entry which is preliminary data.</text>
</comment>
<dbReference type="EMBL" id="JBHSGV010000002">
    <property type="protein sequence ID" value="MFC4746767.1"/>
    <property type="molecule type" value="Genomic_DNA"/>
</dbReference>
<protein>
    <submittedName>
        <fullName evidence="1">WG repeat-containing protein</fullName>
    </submittedName>
</protein>
<accession>A0ABV9PBX7</accession>
<gene>
    <name evidence="1" type="ORF">ACFO5S_04895</name>
</gene>
<dbReference type="PANTHER" id="PTHR37841:SF1">
    <property type="entry name" value="DUF3298 DOMAIN-CONTAINING PROTEIN"/>
    <property type="match status" value="1"/>
</dbReference>
<organism evidence="1 2">
    <name type="scientific">Flavobacterium branchiicola</name>
    <dbReference type="NCBI Taxonomy" id="1114875"/>
    <lineage>
        <taxon>Bacteria</taxon>
        <taxon>Pseudomonadati</taxon>
        <taxon>Bacteroidota</taxon>
        <taxon>Flavobacteriia</taxon>
        <taxon>Flavobacteriales</taxon>
        <taxon>Flavobacteriaceae</taxon>
        <taxon>Flavobacterium</taxon>
    </lineage>
</organism>
<dbReference type="InterPro" id="IPR032774">
    <property type="entry name" value="WG_beta_rep"/>
</dbReference>
<dbReference type="PANTHER" id="PTHR37841">
    <property type="entry name" value="GLR2918 PROTEIN"/>
    <property type="match status" value="1"/>
</dbReference>
<evidence type="ECO:0000313" key="2">
    <source>
        <dbReference type="Proteomes" id="UP001595935"/>
    </source>
</evidence>
<evidence type="ECO:0000313" key="1">
    <source>
        <dbReference type="EMBL" id="MFC4746767.1"/>
    </source>
</evidence>
<dbReference type="Pfam" id="PF14903">
    <property type="entry name" value="WG_beta_rep"/>
    <property type="match status" value="4"/>
</dbReference>
<dbReference type="Proteomes" id="UP001595935">
    <property type="component" value="Unassembled WGS sequence"/>
</dbReference>
<keyword evidence="2" id="KW-1185">Reference proteome</keyword>
<name>A0ABV9PBX7_9FLAO</name>
<dbReference type="RefSeq" id="WP_213256191.1">
    <property type="nucleotide sequence ID" value="NZ_JAGYWA010000002.1"/>
</dbReference>